<dbReference type="Proteomes" id="UP000482209">
    <property type="component" value="Unassembled WGS sequence"/>
</dbReference>
<evidence type="ECO:0000256" key="8">
    <source>
        <dbReference type="ARBA" id="ARBA00023010"/>
    </source>
</evidence>
<evidence type="ECO:0000256" key="2">
    <source>
        <dbReference type="ARBA" id="ARBA00006742"/>
    </source>
</evidence>
<keyword evidence="3" id="KW-0813">Transport</keyword>
<accession>A0A6L5Y341</accession>
<comment type="caution">
    <text evidence="11">The sequence shown here is derived from an EMBL/GenBank/DDBJ whole genome shotgun (WGS) entry which is preliminary data.</text>
</comment>
<dbReference type="GO" id="GO:0005886">
    <property type="term" value="C:plasma membrane"/>
    <property type="evidence" value="ECO:0007669"/>
    <property type="project" value="UniProtKB-SubCell"/>
</dbReference>
<keyword evidence="4" id="KW-1003">Cell membrane</keyword>
<comment type="subcellular location">
    <subcellularLocation>
        <location evidence="1">Cell membrane</location>
        <topology evidence="1">Single-pass membrane protein</topology>
    </subcellularLocation>
</comment>
<evidence type="ECO:0000313" key="12">
    <source>
        <dbReference type="Proteomes" id="UP000482209"/>
    </source>
</evidence>
<dbReference type="SMART" id="SM01323">
    <property type="entry name" value="YajC"/>
    <property type="match status" value="1"/>
</dbReference>
<keyword evidence="6" id="KW-0653">Protein transport</keyword>
<dbReference type="PANTHER" id="PTHR33909:SF1">
    <property type="entry name" value="SEC TRANSLOCON ACCESSORY COMPLEX SUBUNIT YAJC"/>
    <property type="match status" value="1"/>
</dbReference>
<comment type="similarity">
    <text evidence="2">Belongs to the YajC family.</text>
</comment>
<gene>
    <name evidence="11" type="primary">yajC</name>
    <name evidence="11" type="ORF">FYJ58_12935</name>
</gene>
<dbReference type="AlphaFoldDB" id="A0A6L5Y341"/>
<dbReference type="NCBIfam" id="TIGR00739">
    <property type="entry name" value="yajC"/>
    <property type="match status" value="1"/>
</dbReference>
<evidence type="ECO:0000256" key="7">
    <source>
        <dbReference type="ARBA" id="ARBA00022989"/>
    </source>
</evidence>
<dbReference type="GO" id="GO:0015031">
    <property type="term" value="P:protein transport"/>
    <property type="evidence" value="ECO:0007669"/>
    <property type="project" value="UniProtKB-KW"/>
</dbReference>
<dbReference type="PANTHER" id="PTHR33909">
    <property type="entry name" value="SEC TRANSLOCON ACCESSORY COMPLEX SUBUNIT YAJC"/>
    <property type="match status" value="1"/>
</dbReference>
<keyword evidence="5 10" id="KW-0812">Transmembrane</keyword>
<keyword evidence="12" id="KW-1185">Reference proteome</keyword>
<organism evidence="11 12">
    <name type="scientific">Velocimicrobium porci</name>
    <dbReference type="NCBI Taxonomy" id="2606634"/>
    <lineage>
        <taxon>Bacteria</taxon>
        <taxon>Bacillati</taxon>
        <taxon>Bacillota</taxon>
        <taxon>Clostridia</taxon>
        <taxon>Lachnospirales</taxon>
        <taxon>Lachnospiraceae</taxon>
        <taxon>Velocimicrobium</taxon>
    </lineage>
</organism>
<sequence>MNLLPVLTTSGSGAMSIGIMILYVGGIMALFYFFLVRPQKKQEKAHQALLTTIRPGDSVLTSSGFYGVVIDVNDDVVIVEFGSNKNCRIPMKKDSILEVEKAEGTEE</sequence>
<keyword evidence="8" id="KW-0811">Translocation</keyword>
<dbReference type="InterPro" id="IPR003849">
    <property type="entry name" value="Preprotein_translocase_YajC"/>
</dbReference>
<evidence type="ECO:0000256" key="4">
    <source>
        <dbReference type="ARBA" id="ARBA00022475"/>
    </source>
</evidence>
<dbReference type="EMBL" id="VUMT01000028">
    <property type="protein sequence ID" value="MSS64768.1"/>
    <property type="molecule type" value="Genomic_DNA"/>
</dbReference>
<proteinExistence type="inferred from homology"/>
<evidence type="ECO:0000256" key="3">
    <source>
        <dbReference type="ARBA" id="ARBA00022448"/>
    </source>
</evidence>
<keyword evidence="7 10" id="KW-1133">Transmembrane helix</keyword>
<name>A0A6L5Y341_9FIRM</name>
<evidence type="ECO:0000256" key="9">
    <source>
        <dbReference type="ARBA" id="ARBA00023136"/>
    </source>
</evidence>
<dbReference type="PRINTS" id="PR01853">
    <property type="entry name" value="YAJCTRNLCASE"/>
</dbReference>
<reference evidence="11 12" key="1">
    <citation type="submission" date="2019-08" db="EMBL/GenBank/DDBJ databases">
        <title>In-depth cultivation of the pig gut microbiome towards novel bacterial diversity and tailored functional studies.</title>
        <authorList>
            <person name="Wylensek D."/>
            <person name="Hitch T.C.A."/>
            <person name="Clavel T."/>
        </authorList>
    </citation>
    <scope>NUCLEOTIDE SEQUENCE [LARGE SCALE GENOMIC DNA]</scope>
    <source>
        <strain evidence="11 12">WCA-693-APC-MOT-I</strain>
    </source>
</reference>
<feature type="transmembrane region" description="Helical" evidence="10">
    <location>
        <begin position="12"/>
        <end position="35"/>
    </location>
</feature>
<evidence type="ECO:0000313" key="11">
    <source>
        <dbReference type="EMBL" id="MSS64768.1"/>
    </source>
</evidence>
<protein>
    <submittedName>
        <fullName evidence="11">Preprotein translocase subunit YajC</fullName>
    </submittedName>
</protein>
<keyword evidence="9 10" id="KW-0472">Membrane</keyword>
<dbReference type="Pfam" id="PF02699">
    <property type="entry name" value="YajC"/>
    <property type="match status" value="1"/>
</dbReference>
<evidence type="ECO:0000256" key="10">
    <source>
        <dbReference type="SAM" id="Phobius"/>
    </source>
</evidence>
<evidence type="ECO:0000256" key="6">
    <source>
        <dbReference type="ARBA" id="ARBA00022927"/>
    </source>
</evidence>
<evidence type="ECO:0000256" key="1">
    <source>
        <dbReference type="ARBA" id="ARBA00004162"/>
    </source>
</evidence>
<dbReference type="RefSeq" id="WP_154520155.1">
    <property type="nucleotide sequence ID" value="NZ_VUMT01000028.1"/>
</dbReference>
<evidence type="ECO:0000256" key="5">
    <source>
        <dbReference type="ARBA" id="ARBA00022692"/>
    </source>
</evidence>